<dbReference type="Proteomes" id="UP000481288">
    <property type="component" value="Unassembled WGS sequence"/>
</dbReference>
<dbReference type="InterPro" id="IPR051209">
    <property type="entry name" value="FAD-bind_Monooxygenase_sf"/>
</dbReference>
<sequence length="608" mass="68575">MSPSSTADLTDDKSVPTVPKPTWIQASKTYKVPNITLNDPSNRPLRVITIGGGFSGIMMAYKIDQELTNVEHVIYERNPVIGGTCDIPAHAYTYPWAPWPDWKNFLAPSGDILTYLQTVVEKLALAKYIKLNHQIAGCWWNEEKGKWRVKVQVVEPKADWSSVEPLKVLHEFEDEADVVLHATGILNRWDYPDIPGLKDFKGRLVHTAGWPDDYSSPEAWGGQDIVVIGSGATSIQVVPNMQPHVKHMDVFVRTPVWFVQIMNHYGNNHTYTEEEQQFYRDNPALLVAHIKELENGINGSFDQNIIGSDKQIAWRKLVEDRMRGMIKDERILQGLLPNFPVNCRRITPGDPYLQAIQEPNVDVRFTGVARITEDGVVGDDGIERKCDTIVCATGFDVSHRPRFPVVGRGGKNLQDKWKDASEAYFGLACADMPNWLTFIGPNWPIAQGSIIGSLDANGDYAIKCLKKLQNEQVKSFCPKQEASDQYNEHVQTWSPLVVWGKGCRTWYKDNDTGRLSGVYSGSSMHYIEMLSRVRWEDMELDYLNKQNKFAFMGIGRHMSQTEEGRSAGLSSSPYYRSDRIDPRMLDVTKGKSNDNSNTEGATSKSPTV</sequence>
<evidence type="ECO:0000256" key="5">
    <source>
        <dbReference type="SAM" id="MobiDB-lite"/>
    </source>
</evidence>
<dbReference type="PANTHER" id="PTHR42877:SF1">
    <property type="entry name" value="FAD-BINDING MONOOXYGENASE STCW"/>
    <property type="match status" value="1"/>
</dbReference>
<protein>
    <submittedName>
        <fullName evidence="6">Putative sterigmatocystin biosynthesis monooxygenase stcW</fullName>
    </submittedName>
</protein>
<reference evidence="6 7" key="1">
    <citation type="submission" date="2018-05" db="EMBL/GenBank/DDBJ databases">
        <title>Whole genome sequencing for identification of molecular markers to develop diagnostic detection tools for the regulated plant pathogen Lachnellula willkommii.</title>
        <authorList>
            <person name="Giroux E."/>
            <person name="Bilodeau G."/>
        </authorList>
    </citation>
    <scope>NUCLEOTIDE SEQUENCE [LARGE SCALE GENOMIC DNA]</scope>
    <source>
        <strain evidence="6 7">CBS 625.97</strain>
    </source>
</reference>
<dbReference type="AlphaFoldDB" id="A0A7D8URZ5"/>
<feature type="region of interest" description="Disordered" evidence="5">
    <location>
        <begin position="561"/>
        <end position="608"/>
    </location>
</feature>
<comment type="similarity">
    <text evidence="1">Belongs to the FAD-binding monooxygenase family.</text>
</comment>
<evidence type="ECO:0000256" key="3">
    <source>
        <dbReference type="ARBA" id="ARBA00022827"/>
    </source>
</evidence>
<keyword evidence="7" id="KW-1185">Reference proteome</keyword>
<keyword evidence="3" id="KW-0274">FAD</keyword>
<dbReference type="InterPro" id="IPR036188">
    <property type="entry name" value="FAD/NAD-bd_sf"/>
</dbReference>
<keyword evidence="4" id="KW-0560">Oxidoreductase</keyword>
<dbReference type="SUPFAM" id="SSF51905">
    <property type="entry name" value="FAD/NAD(P)-binding domain"/>
    <property type="match status" value="2"/>
</dbReference>
<comment type="caution">
    <text evidence="6">The sequence shown here is derived from an EMBL/GenBank/DDBJ whole genome shotgun (WGS) entry which is preliminary data.</text>
</comment>
<organism evidence="6 7">
    <name type="scientific">Lachnellula cervina</name>
    <dbReference type="NCBI Taxonomy" id="1316786"/>
    <lineage>
        <taxon>Eukaryota</taxon>
        <taxon>Fungi</taxon>
        <taxon>Dikarya</taxon>
        <taxon>Ascomycota</taxon>
        <taxon>Pezizomycotina</taxon>
        <taxon>Leotiomycetes</taxon>
        <taxon>Helotiales</taxon>
        <taxon>Lachnaceae</taxon>
        <taxon>Lachnellula</taxon>
    </lineage>
</organism>
<feature type="compositionally biased region" description="Basic and acidic residues" evidence="5">
    <location>
        <begin position="576"/>
        <end position="592"/>
    </location>
</feature>
<name>A0A7D8URZ5_9HELO</name>
<dbReference type="InterPro" id="IPR020946">
    <property type="entry name" value="Flavin_mOase-like"/>
</dbReference>
<feature type="region of interest" description="Disordered" evidence="5">
    <location>
        <begin position="1"/>
        <end position="20"/>
    </location>
</feature>
<dbReference type="PANTHER" id="PTHR42877">
    <property type="entry name" value="L-ORNITHINE N(5)-MONOOXYGENASE-RELATED"/>
    <property type="match status" value="1"/>
</dbReference>
<dbReference type="GO" id="GO:0004499">
    <property type="term" value="F:N,N-dimethylaniline monooxygenase activity"/>
    <property type="evidence" value="ECO:0007669"/>
    <property type="project" value="InterPro"/>
</dbReference>
<evidence type="ECO:0000256" key="1">
    <source>
        <dbReference type="ARBA" id="ARBA00010139"/>
    </source>
</evidence>
<evidence type="ECO:0000313" key="7">
    <source>
        <dbReference type="Proteomes" id="UP000481288"/>
    </source>
</evidence>
<feature type="compositionally biased region" description="Polar residues" evidence="5">
    <location>
        <begin position="593"/>
        <end position="608"/>
    </location>
</feature>
<dbReference type="OrthoDB" id="74360at2759"/>
<keyword evidence="2" id="KW-0285">Flavoprotein</keyword>
<dbReference type="Gene3D" id="3.50.50.60">
    <property type="entry name" value="FAD/NAD(P)-binding domain"/>
    <property type="match status" value="2"/>
</dbReference>
<keyword evidence="6" id="KW-0503">Monooxygenase</keyword>
<gene>
    <name evidence="6" type="primary">stcW_3</name>
    <name evidence="6" type="ORF">LCER1_G001585</name>
</gene>
<accession>A0A7D8URZ5</accession>
<dbReference type="Pfam" id="PF00743">
    <property type="entry name" value="FMO-like"/>
    <property type="match status" value="1"/>
</dbReference>
<dbReference type="GO" id="GO:0050660">
    <property type="term" value="F:flavin adenine dinucleotide binding"/>
    <property type="evidence" value="ECO:0007669"/>
    <property type="project" value="InterPro"/>
</dbReference>
<dbReference type="EMBL" id="QGMG01000173">
    <property type="protein sequence ID" value="TVY56284.1"/>
    <property type="molecule type" value="Genomic_DNA"/>
</dbReference>
<evidence type="ECO:0000256" key="2">
    <source>
        <dbReference type="ARBA" id="ARBA00022630"/>
    </source>
</evidence>
<dbReference type="GO" id="GO:0050661">
    <property type="term" value="F:NADP binding"/>
    <property type="evidence" value="ECO:0007669"/>
    <property type="project" value="InterPro"/>
</dbReference>
<evidence type="ECO:0000256" key="4">
    <source>
        <dbReference type="ARBA" id="ARBA00023002"/>
    </source>
</evidence>
<proteinExistence type="inferred from homology"/>
<evidence type="ECO:0000313" key="6">
    <source>
        <dbReference type="EMBL" id="TVY56284.1"/>
    </source>
</evidence>